<gene>
    <name evidence="1" type="ORF">IPF_3467</name>
</gene>
<protein>
    <submittedName>
        <fullName evidence="1">Similar to tr|Q1F3L0|Q1F3L0_9CHLR Type IIS restriction endonuclease</fullName>
    </submittedName>
</protein>
<reference evidence="1" key="1">
    <citation type="submission" date="2007-08" db="EMBL/GenBank/DDBJ databases">
        <authorList>
            <person name="Frangeul L."/>
        </authorList>
    </citation>
    <scope>NUCLEOTIDE SEQUENCE</scope>
    <source>
        <strain evidence="1">PCC 7806</strain>
    </source>
</reference>
<dbReference type="AlphaFoldDB" id="A8YDN4"/>
<evidence type="ECO:0000313" key="1">
    <source>
        <dbReference type="EMBL" id="CAO90569.1"/>
    </source>
</evidence>
<organism evidence="1">
    <name type="scientific">Microcystis aeruginosa (strain PCC 7806)</name>
    <dbReference type="NCBI Taxonomy" id="267872"/>
    <lineage>
        <taxon>Bacteria</taxon>
        <taxon>Bacillati</taxon>
        <taxon>Cyanobacteriota</taxon>
        <taxon>Cyanophyceae</taxon>
        <taxon>Oscillatoriophycideae</taxon>
        <taxon>Chroococcales</taxon>
        <taxon>Microcystaceae</taxon>
        <taxon>Microcystis</taxon>
    </lineage>
</organism>
<sequence>MVMFLFKNLLSKLQGDFYEPSSIFMKDFPIPNATESQRTAIEKLVKKCLDAKKDDRNADTSELEKQIDHLVYKLYQLTYNEVKIIDPEFALTEQEYLDLP</sequence>
<keyword evidence="1" id="KW-0540">Nuclease</keyword>
<dbReference type="GO" id="GO:0004519">
    <property type="term" value="F:endonuclease activity"/>
    <property type="evidence" value="ECO:0007669"/>
    <property type="project" value="UniProtKB-KW"/>
</dbReference>
<keyword evidence="1" id="KW-0255">Endonuclease</keyword>
<dbReference type="EMBL" id="AM778923">
    <property type="protein sequence ID" value="CAO90569.1"/>
    <property type="molecule type" value="Genomic_DNA"/>
</dbReference>
<keyword evidence="1" id="KW-0378">Hydrolase</keyword>
<accession>A8YDN4</accession>
<proteinExistence type="predicted"/>
<name>A8YDN4_MICA7</name>